<comment type="similarity">
    <text evidence="1">Belongs to the protein-tyrosine phosphatase family.</text>
</comment>
<evidence type="ECO:0000313" key="5">
    <source>
        <dbReference type="Proteomes" id="UP000249725"/>
    </source>
</evidence>
<evidence type="ECO:0000313" key="4">
    <source>
        <dbReference type="EMBL" id="RAK52661.1"/>
    </source>
</evidence>
<dbReference type="GO" id="GO:0004721">
    <property type="term" value="F:phosphoprotein phosphatase activity"/>
    <property type="evidence" value="ECO:0007669"/>
    <property type="project" value="InterPro"/>
</dbReference>
<dbReference type="Gene3D" id="3.90.190.10">
    <property type="entry name" value="Protein tyrosine phosphatase superfamily"/>
    <property type="match status" value="1"/>
</dbReference>
<dbReference type="InterPro" id="IPR026893">
    <property type="entry name" value="Tyr/Ser_Pase_IphP-type"/>
</dbReference>
<feature type="signal peptide" evidence="2">
    <location>
        <begin position="1"/>
        <end position="20"/>
    </location>
</feature>
<reference evidence="5" key="1">
    <citation type="submission" date="2018-05" db="EMBL/GenBank/DDBJ databases">
        <authorList>
            <person name="Li X."/>
        </authorList>
    </citation>
    <scope>NUCLEOTIDE SEQUENCE [LARGE SCALE GENOMIC DNA]</scope>
    <source>
        <strain evidence="5">YIM 73061</strain>
    </source>
</reference>
<evidence type="ECO:0000256" key="1">
    <source>
        <dbReference type="ARBA" id="ARBA00009580"/>
    </source>
</evidence>
<protein>
    <submittedName>
        <fullName evidence="4">Protein-tyrosine-phosphatase</fullName>
    </submittedName>
</protein>
<feature type="chain" id="PRO_5016342536" evidence="2">
    <location>
        <begin position="21"/>
        <end position="353"/>
    </location>
</feature>
<feature type="domain" description="Tyrosine specific protein phosphatases" evidence="3">
    <location>
        <begin position="220"/>
        <end position="280"/>
    </location>
</feature>
<organism evidence="4 5">
    <name type="scientific">Phenylobacterium deserti</name>
    <dbReference type="NCBI Taxonomy" id="1914756"/>
    <lineage>
        <taxon>Bacteria</taxon>
        <taxon>Pseudomonadati</taxon>
        <taxon>Pseudomonadota</taxon>
        <taxon>Alphaproteobacteria</taxon>
        <taxon>Caulobacterales</taxon>
        <taxon>Caulobacteraceae</taxon>
        <taxon>Phenylobacterium</taxon>
    </lineage>
</organism>
<keyword evidence="2" id="KW-0732">Signal</keyword>
<dbReference type="PROSITE" id="PS50056">
    <property type="entry name" value="TYR_PHOSPHATASE_2"/>
    <property type="match status" value="1"/>
</dbReference>
<dbReference type="InterPro" id="IPR029021">
    <property type="entry name" value="Prot-tyrosine_phosphatase-like"/>
</dbReference>
<name>A0A328ADD8_9CAUL</name>
<accession>A0A328ADD8</accession>
<dbReference type="InterPro" id="IPR000387">
    <property type="entry name" value="Tyr_Pase_dom"/>
</dbReference>
<evidence type="ECO:0000259" key="3">
    <source>
        <dbReference type="PROSITE" id="PS50056"/>
    </source>
</evidence>
<dbReference type="RefSeq" id="WP_111514946.1">
    <property type="nucleotide sequence ID" value="NZ_QFYR01000002.1"/>
</dbReference>
<dbReference type="SUPFAM" id="SSF52799">
    <property type="entry name" value="(Phosphotyrosine protein) phosphatases II"/>
    <property type="match status" value="1"/>
</dbReference>
<dbReference type="Proteomes" id="UP000249725">
    <property type="component" value="Unassembled WGS sequence"/>
</dbReference>
<dbReference type="OrthoDB" id="1188001at2"/>
<gene>
    <name evidence="4" type="ORF">DJ018_10705</name>
</gene>
<dbReference type="AlphaFoldDB" id="A0A328ADD8"/>
<keyword evidence="5" id="KW-1185">Reference proteome</keyword>
<dbReference type="EMBL" id="QFYR01000002">
    <property type="protein sequence ID" value="RAK52661.1"/>
    <property type="molecule type" value="Genomic_DNA"/>
</dbReference>
<comment type="caution">
    <text evidence="4">The sequence shown here is derived from an EMBL/GenBank/DDBJ whole genome shotgun (WGS) entry which is preliminary data.</text>
</comment>
<sequence length="353" mass="38433">MRLLALLASASLLVSTSAFAQVSDAAVERTGDTLTVTWKASPNAAVDVLVAERPDAPASALKLVSNDDRDGRHTLAAPASRRLYVTLRGAKGETLHVAERVLPVEGVQNFRDVGGYRTIDGRRVRWGVIYRSAGLSQIAPGEADELGSLGIRTVHDLRSKGERANEPTRWPGAGQPIIKARDYDMDMSGFAKAFAGGINETKARQTFAAFYPGILDSHREQFRELFQTLLSAEGPVLYHCSAGKDRTGVATGLVLTALGVPRETVLADYALSNRYYRMNLSPAANRAPTAEMRMFASLPPEVVKVFQGVEPEYLEAVFDEIDRRHGGFDVYLQKELGVGPAELAKLKATYLEQ</sequence>
<dbReference type="PANTHER" id="PTHR31126:SF1">
    <property type="entry name" value="TYROSINE SPECIFIC PROTEIN PHOSPHATASES DOMAIN-CONTAINING PROTEIN"/>
    <property type="match status" value="1"/>
</dbReference>
<evidence type="ECO:0000256" key="2">
    <source>
        <dbReference type="SAM" id="SignalP"/>
    </source>
</evidence>
<proteinExistence type="inferred from homology"/>
<dbReference type="Pfam" id="PF13350">
    <property type="entry name" value="Y_phosphatase3"/>
    <property type="match status" value="1"/>
</dbReference>
<dbReference type="PANTHER" id="PTHR31126">
    <property type="entry name" value="TYROSINE-PROTEIN PHOSPHATASE"/>
    <property type="match status" value="1"/>
</dbReference>